<comment type="caution">
    <text evidence="2">The sequence shown here is derived from an EMBL/GenBank/DDBJ whole genome shotgun (WGS) entry which is preliminary data.</text>
</comment>
<protein>
    <submittedName>
        <fullName evidence="2">Uncharacterized protein</fullName>
    </submittedName>
</protein>
<dbReference type="AlphaFoldDB" id="A0A4C1ZIV1"/>
<organism evidence="2 3">
    <name type="scientific">Eumeta variegata</name>
    <name type="common">Bagworm moth</name>
    <name type="synonym">Eumeta japonica</name>
    <dbReference type="NCBI Taxonomy" id="151549"/>
    <lineage>
        <taxon>Eukaryota</taxon>
        <taxon>Metazoa</taxon>
        <taxon>Ecdysozoa</taxon>
        <taxon>Arthropoda</taxon>
        <taxon>Hexapoda</taxon>
        <taxon>Insecta</taxon>
        <taxon>Pterygota</taxon>
        <taxon>Neoptera</taxon>
        <taxon>Endopterygota</taxon>
        <taxon>Lepidoptera</taxon>
        <taxon>Glossata</taxon>
        <taxon>Ditrysia</taxon>
        <taxon>Tineoidea</taxon>
        <taxon>Psychidae</taxon>
        <taxon>Oiketicinae</taxon>
        <taxon>Eumeta</taxon>
    </lineage>
</organism>
<evidence type="ECO:0000313" key="3">
    <source>
        <dbReference type="Proteomes" id="UP000299102"/>
    </source>
</evidence>
<feature type="region of interest" description="Disordered" evidence="1">
    <location>
        <begin position="102"/>
        <end position="121"/>
    </location>
</feature>
<evidence type="ECO:0000313" key="2">
    <source>
        <dbReference type="EMBL" id="GBP88761.1"/>
    </source>
</evidence>
<gene>
    <name evidence="2" type="ORF">EVAR_17869_1</name>
</gene>
<feature type="compositionally biased region" description="Polar residues" evidence="1">
    <location>
        <begin position="108"/>
        <end position="121"/>
    </location>
</feature>
<keyword evidence="3" id="KW-1185">Reference proteome</keyword>
<sequence length="121" mass="13808">MTSHPVVAARPRDRKHLPRMRRYRVNVPYRPSAWTLTRIPMADSYPAARPSPKTTHFRLITFYRVGARLAHFNVPSINIEPHYVIDDNLSVNALSVVTDEDTSKYKKVTTTESGKSLVSES</sequence>
<dbReference type="EMBL" id="BGZK01001956">
    <property type="protein sequence ID" value="GBP88761.1"/>
    <property type="molecule type" value="Genomic_DNA"/>
</dbReference>
<proteinExistence type="predicted"/>
<dbReference type="Proteomes" id="UP000299102">
    <property type="component" value="Unassembled WGS sequence"/>
</dbReference>
<reference evidence="2 3" key="1">
    <citation type="journal article" date="2019" name="Commun. Biol.">
        <title>The bagworm genome reveals a unique fibroin gene that provides high tensile strength.</title>
        <authorList>
            <person name="Kono N."/>
            <person name="Nakamura H."/>
            <person name="Ohtoshi R."/>
            <person name="Tomita M."/>
            <person name="Numata K."/>
            <person name="Arakawa K."/>
        </authorList>
    </citation>
    <scope>NUCLEOTIDE SEQUENCE [LARGE SCALE GENOMIC DNA]</scope>
</reference>
<accession>A0A4C1ZIV1</accession>
<evidence type="ECO:0000256" key="1">
    <source>
        <dbReference type="SAM" id="MobiDB-lite"/>
    </source>
</evidence>
<name>A0A4C1ZIV1_EUMVA</name>